<sequence>MSIIALPFKVILIALDFTIWFLTFGWVKFLIHQMGKNKVRSVPMGSTPSHRWATAAKEKGGFMTLPFPDEPEVNTIYALSKRAFGKWGSSKCMGTRTYLGQKTEKVKEFGETKWKTYDEVGEMANKFGAALRHKGLEPAPNTTDLKQLKTPCSLAIFENTCSEWMISAQGCFTQSIIVTTIYATLGMEAVIDAVKDCNIKALLCNKKDVKKIMDRIKEMPSLKVIVYTEDMCAPGQRIATPGGSNGVSIYSFDQFVEMGDVSKYPPTPPKPETCAVIMFTSGSTGKPKGVVVTHKNLLATVAGAIHSLGVKLGQDVYLGYLPLAHILELMAEFSMLGFGCQICYADPKTLTTTGAYPIGALEQYRPTIMAGVPKIWDVIKKGVQAKVANSSPVARFLVNTAIQYRSFCFSNGMDTPLFKALVFKKFAKVVGGRLRLAISGGGPLNTEVQLFVRTAFGCPLFQGYGLTETCAGLSMQDPSDLRTGIAGVPLTSCEVKLESCPDVTDKAKLPYLSTDKRDVDGNRVHGRGEIMVRGANISKGYYMMEDKTKEEWTKDGFFHTGDIGQFMEDGSLRIVDRKKNLVKLKGGEYIAIENMEMAYGNSSFVDAIGGGICCYGDGDMDRPVALMQLNKPIVMAWAKKAGSSKSWDELKTDKALYEAVLTDLNNEGKKAGLSNLEKLKAVAFLYVPWTPESGCLTAANKLQRREVIAQFEKEFLAVKEKGIF</sequence>
<evidence type="ECO:0000256" key="6">
    <source>
        <dbReference type="SAM" id="Phobius"/>
    </source>
</evidence>
<keyword evidence="4" id="KW-0067">ATP-binding</keyword>
<evidence type="ECO:0000256" key="5">
    <source>
        <dbReference type="ARBA" id="ARBA00036813"/>
    </source>
</evidence>
<dbReference type="OrthoDB" id="1700726at2759"/>
<keyword evidence="3" id="KW-0547">Nucleotide-binding</keyword>
<dbReference type="PANTHER" id="PTHR43272">
    <property type="entry name" value="LONG-CHAIN-FATTY-ACID--COA LIGASE"/>
    <property type="match status" value="1"/>
</dbReference>
<evidence type="ECO:0000256" key="3">
    <source>
        <dbReference type="ARBA" id="ARBA00022741"/>
    </source>
</evidence>
<dbReference type="Pfam" id="PF00501">
    <property type="entry name" value="AMP-binding"/>
    <property type="match status" value="1"/>
</dbReference>
<evidence type="ECO:0000313" key="8">
    <source>
        <dbReference type="EMBL" id="GMI43940.1"/>
    </source>
</evidence>
<evidence type="ECO:0000256" key="1">
    <source>
        <dbReference type="ARBA" id="ARBA00006432"/>
    </source>
</evidence>
<keyword evidence="6" id="KW-0472">Membrane</keyword>
<reference evidence="9" key="1">
    <citation type="journal article" date="2023" name="Commun. Biol.">
        <title>Genome analysis of Parmales, the sister group of diatoms, reveals the evolutionary specialization of diatoms from phago-mixotrophs to photoautotrophs.</title>
        <authorList>
            <person name="Ban H."/>
            <person name="Sato S."/>
            <person name="Yoshikawa S."/>
            <person name="Yamada K."/>
            <person name="Nakamura Y."/>
            <person name="Ichinomiya M."/>
            <person name="Sato N."/>
            <person name="Blanc-Mathieu R."/>
            <person name="Endo H."/>
            <person name="Kuwata A."/>
            <person name="Ogata H."/>
        </authorList>
    </citation>
    <scope>NUCLEOTIDE SEQUENCE [LARGE SCALE GENOMIC DNA]</scope>
</reference>
<evidence type="ECO:0000259" key="7">
    <source>
        <dbReference type="Pfam" id="PF00501"/>
    </source>
</evidence>
<dbReference type="PANTHER" id="PTHR43272:SF83">
    <property type="entry name" value="ACYL-COA SYNTHETASE LONG-CHAIN, ISOFORM J"/>
    <property type="match status" value="1"/>
</dbReference>
<dbReference type="EMBL" id="BRYA01000203">
    <property type="protein sequence ID" value="GMI43940.1"/>
    <property type="molecule type" value="Genomic_DNA"/>
</dbReference>
<name>A0A9W7LAY3_9STRA</name>
<dbReference type="SUPFAM" id="SSF56801">
    <property type="entry name" value="Acetyl-CoA synthetase-like"/>
    <property type="match status" value="1"/>
</dbReference>
<gene>
    <name evidence="8" type="ORF">TrCOL_g7092</name>
</gene>
<comment type="catalytic activity">
    <reaction evidence="5">
        <text>a long-chain fatty acid + ATP + CoA = a long-chain fatty acyl-CoA + AMP + diphosphate</text>
        <dbReference type="Rhea" id="RHEA:15421"/>
        <dbReference type="ChEBI" id="CHEBI:30616"/>
        <dbReference type="ChEBI" id="CHEBI:33019"/>
        <dbReference type="ChEBI" id="CHEBI:57287"/>
        <dbReference type="ChEBI" id="CHEBI:57560"/>
        <dbReference type="ChEBI" id="CHEBI:83139"/>
        <dbReference type="ChEBI" id="CHEBI:456215"/>
        <dbReference type="EC" id="6.2.1.3"/>
    </reaction>
</comment>
<dbReference type="InterPro" id="IPR042099">
    <property type="entry name" value="ANL_N_sf"/>
</dbReference>
<keyword evidence="6" id="KW-1133">Transmembrane helix</keyword>
<dbReference type="GO" id="GO:0005783">
    <property type="term" value="C:endoplasmic reticulum"/>
    <property type="evidence" value="ECO:0007669"/>
    <property type="project" value="TreeGrafter"/>
</dbReference>
<keyword evidence="6" id="KW-0812">Transmembrane</keyword>
<evidence type="ECO:0000313" key="9">
    <source>
        <dbReference type="Proteomes" id="UP001165065"/>
    </source>
</evidence>
<comment type="caution">
    <text evidence="8">The sequence shown here is derived from an EMBL/GenBank/DDBJ whole genome shotgun (WGS) entry which is preliminary data.</text>
</comment>
<feature type="domain" description="AMP-dependent synthetase/ligase" evidence="7">
    <location>
        <begin position="110"/>
        <end position="542"/>
    </location>
</feature>
<dbReference type="GO" id="GO:0004467">
    <property type="term" value="F:long-chain fatty acid-CoA ligase activity"/>
    <property type="evidence" value="ECO:0007669"/>
    <property type="project" value="UniProtKB-EC"/>
</dbReference>
<dbReference type="InterPro" id="IPR000873">
    <property type="entry name" value="AMP-dep_synth/lig_dom"/>
</dbReference>
<keyword evidence="9" id="KW-1185">Reference proteome</keyword>
<dbReference type="Gene3D" id="3.40.50.12780">
    <property type="entry name" value="N-terminal domain of ligase-like"/>
    <property type="match status" value="1"/>
</dbReference>
<accession>A0A9W7LAY3</accession>
<keyword evidence="2" id="KW-0436">Ligase</keyword>
<dbReference type="GO" id="GO:0005524">
    <property type="term" value="F:ATP binding"/>
    <property type="evidence" value="ECO:0007669"/>
    <property type="project" value="UniProtKB-KW"/>
</dbReference>
<dbReference type="AlphaFoldDB" id="A0A9W7LAY3"/>
<proteinExistence type="inferred from homology"/>
<dbReference type="Proteomes" id="UP001165065">
    <property type="component" value="Unassembled WGS sequence"/>
</dbReference>
<evidence type="ECO:0000256" key="2">
    <source>
        <dbReference type="ARBA" id="ARBA00022598"/>
    </source>
</evidence>
<protein>
    <recommendedName>
        <fullName evidence="7">AMP-dependent synthetase/ligase domain-containing protein</fullName>
    </recommendedName>
</protein>
<dbReference type="InterPro" id="IPR020845">
    <property type="entry name" value="AMP-binding_CS"/>
</dbReference>
<comment type="similarity">
    <text evidence="1">Belongs to the ATP-dependent AMP-binding enzyme family.</text>
</comment>
<evidence type="ECO:0000256" key="4">
    <source>
        <dbReference type="ARBA" id="ARBA00022840"/>
    </source>
</evidence>
<dbReference type="GO" id="GO:0016020">
    <property type="term" value="C:membrane"/>
    <property type="evidence" value="ECO:0007669"/>
    <property type="project" value="TreeGrafter"/>
</dbReference>
<feature type="transmembrane region" description="Helical" evidence="6">
    <location>
        <begin position="6"/>
        <end position="31"/>
    </location>
</feature>
<dbReference type="PROSITE" id="PS00455">
    <property type="entry name" value="AMP_BINDING"/>
    <property type="match status" value="1"/>
</dbReference>
<organism evidence="8 9">
    <name type="scientific">Triparma columacea</name>
    <dbReference type="NCBI Taxonomy" id="722753"/>
    <lineage>
        <taxon>Eukaryota</taxon>
        <taxon>Sar</taxon>
        <taxon>Stramenopiles</taxon>
        <taxon>Ochrophyta</taxon>
        <taxon>Bolidophyceae</taxon>
        <taxon>Parmales</taxon>
        <taxon>Triparmaceae</taxon>
        <taxon>Triparma</taxon>
    </lineage>
</organism>